<name>A0A9N7UTA8_PLEPL</name>
<dbReference type="EMBL" id="CADEAL010002211">
    <property type="protein sequence ID" value="CAB1438813.1"/>
    <property type="molecule type" value="Genomic_DNA"/>
</dbReference>
<sequence length="331" mass="35982">MHGISHVFIDWRRLQSGVTGLTGPGKTRVRVTLHINGSVCRTMMCRACTDLPMELTPYNSARDRLIGVQQAAAGWFCLPGCLNCEYDPVPVDAVAALLADPPAPAEPYTSAANLLFFTAFSHTLFPLLSASQPFINTPPTQTETNHATCTDTELKGRDPASSASVISFEAPGSRTEESDVTARTHPPSLPHIPVTPGCIHTLTRICFSALSWHSVTNKNIRCTSVERRVKGDVSQQSSHRGAGVSCAIEINGFTPDLDVASGTGGGVGEPRSHGGRRVIRVKYIDRGEFRAELQHWFIWSEILNQECELGNVEILFQFSSSVATTSTRLTY</sequence>
<evidence type="ECO:0000313" key="2">
    <source>
        <dbReference type="EMBL" id="CAB1438813.1"/>
    </source>
</evidence>
<comment type="caution">
    <text evidence="2">The sequence shown here is derived from an EMBL/GenBank/DDBJ whole genome shotgun (WGS) entry which is preliminary data.</text>
</comment>
<dbReference type="AlphaFoldDB" id="A0A9N7UTA8"/>
<organism evidence="2 3">
    <name type="scientific">Pleuronectes platessa</name>
    <name type="common">European plaice</name>
    <dbReference type="NCBI Taxonomy" id="8262"/>
    <lineage>
        <taxon>Eukaryota</taxon>
        <taxon>Metazoa</taxon>
        <taxon>Chordata</taxon>
        <taxon>Craniata</taxon>
        <taxon>Vertebrata</taxon>
        <taxon>Euteleostomi</taxon>
        <taxon>Actinopterygii</taxon>
        <taxon>Neopterygii</taxon>
        <taxon>Teleostei</taxon>
        <taxon>Neoteleostei</taxon>
        <taxon>Acanthomorphata</taxon>
        <taxon>Carangaria</taxon>
        <taxon>Pleuronectiformes</taxon>
        <taxon>Pleuronectoidei</taxon>
        <taxon>Pleuronectidae</taxon>
        <taxon>Pleuronectes</taxon>
    </lineage>
</organism>
<feature type="region of interest" description="Disordered" evidence="1">
    <location>
        <begin position="152"/>
        <end position="188"/>
    </location>
</feature>
<keyword evidence="3" id="KW-1185">Reference proteome</keyword>
<gene>
    <name evidence="2" type="ORF">PLEPLA_LOCUS26682</name>
</gene>
<evidence type="ECO:0000256" key="1">
    <source>
        <dbReference type="SAM" id="MobiDB-lite"/>
    </source>
</evidence>
<reference evidence="2" key="1">
    <citation type="submission" date="2020-03" db="EMBL/GenBank/DDBJ databases">
        <authorList>
            <person name="Weist P."/>
        </authorList>
    </citation>
    <scope>NUCLEOTIDE SEQUENCE</scope>
</reference>
<evidence type="ECO:0000313" key="3">
    <source>
        <dbReference type="Proteomes" id="UP001153269"/>
    </source>
</evidence>
<accession>A0A9N7UTA8</accession>
<protein>
    <submittedName>
        <fullName evidence="2">Uncharacterized protein</fullName>
    </submittedName>
</protein>
<proteinExistence type="predicted"/>
<dbReference type="Proteomes" id="UP001153269">
    <property type="component" value="Unassembled WGS sequence"/>
</dbReference>